<dbReference type="Pfam" id="PF00319">
    <property type="entry name" value="SRF-TF"/>
    <property type="match status" value="1"/>
</dbReference>
<keyword evidence="5" id="KW-0539">Nucleus</keyword>
<feature type="non-terminal residue" evidence="8">
    <location>
        <position position="484"/>
    </location>
</feature>
<dbReference type="SMART" id="SM00432">
    <property type="entry name" value="MADS"/>
    <property type="match status" value="1"/>
</dbReference>
<gene>
    <name evidence="8" type="ORF">EVG20_g11473</name>
</gene>
<feature type="compositionally biased region" description="Low complexity" evidence="6">
    <location>
        <begin position="397"/>
        <end position="429"/>
    </location>
</feature>
<dbReference type="PROSITE" id="PS50066">
    <property type="entry name" value="MADS_BOX_2"/>
    <property type="match status" value="1"/>
</dbReference>
<dbReference type="OrthoDB" id="1898716at2759"/>
<reference evidence="8 9" key="1">
    <citation type="submission" date="2019-02" db="EMBL/GenBank/DDBJ databases">
        <title>Genome sequencing of the rare red list fungi Dentipellis fragilis.</title>
        <authorList>
            <person name="Buettner E."/>
            <person name="Kellner H."/>
        </authorList>
    </citation>
    <scope>NUCLEOTIDE SEQUENCE [LARGE SCALE GENOMIC DNA]</scope>
    <source>
        <strain evidence="8 9">DSM 105465</strain>
    </source>
</reference>
<dbReference type="InterPro" id="IPR050142">
    <property type="entry name" value="MADS-box/MEF2_TF"/>
</dbReference>
<evidence type="ECO:0000313" key="8">
    <source>
        <dbReference type="EMBL" id="TFY50516.1"/>
    </source>
</evidence>
<comment type="subcellular location">
    <subcellularLocation>
        <location evidence="1">Nucleus</location>
    </subcellularLocation>
</comment>
<feature type="compositionally biased region" description="Low complexity" evidence="6">
    <location>
        <begin position="289"/>
        <end position="311"/>
    </location>
</feature>
<feature type="region of interest" description="Disordered" evidence="6">
    <location>
        <begin position="229"/>
        <end position="484"/>
    </location>
</feature>
<evidence type="ECO:0000256" key="4">
    <source>
        <dbReference type="ARBA" id="ARBA00023163"/>
    </source>
</evidence>
<dbReference type="STRING" id="205917.A0A4Y9XKJ8"/>
<evidence type="ECO:0000313" key="9">
    <source>
        <dbReference type="Proteomes" id="UP000298327"/>
    </source>
</evidence>
<keyword evidence="2" id="KW-0805">Transcription regulation</keyword>
<keyword evidence="3" id="KW-0238">DNA-binding</keyword>
<keyword evidence="4" id="KW-0804">Transcription</keyword>
<dbReference type="GO" id="GO:0003677">
    <property type="term" value="F:DNA binding"/>
    <property type="evidence" value="ECO:0007669"/>
    <property type="project" value="UniProtKB-KW"/>
</dbReference>
<name>A0A4Y9XKJ8_9AGAM</name>
<dbReference type="GO" id="GO:0046983">
    <property type="term" value="F:protein dimerization activity"/>
    <property type="evidence" value="ECO:0007669"/>
    <property type="project" value="InterPro"/>
</dbReference>
<dbReference type="Gene3D" id="3.40.1810.10">
    <property type="entry name" value="Transcription factor, MADS-box"/>
    <property type="match status" value="1"/>
</dbReference>
<dbReference type="InterPro" id="IPR002100">
    <property type="entry name" value="TF_MADSbox"/>
</dbReference>
<feature type="compositionally biased region" description="Acidic residues" evidence="6">
    <location>
        <begin position="251"/>
        <end position="262"/>
    </location>
</feature>
<feature type="compositionally biased region" description="Polar residues" evidence="6">
    <location>
        <begin position="435"/>
        <end position="449"/>
    </location>
</feature>
<feature type="region of interest" description="Disordered" evidence="6">
    <location>
        <begin position="1"/>
        <end position="60"/>
    </location>
</feature>
<evidence type="ECO:0000256" key="6">
    <source>
        <dbReference type="SAM" id="MobiDB-lite"/>
    </source>
</evidence>
<evidence type="ECO:0000256" key="1">
    <source>
        <dbReference type="ARBA" id="ARBA00004123"/>
    </source>
</evidence>
<dbReference type="GO" id="GO:0005634">
    <property type="term" value="C:nucleus"/>
    <property type="evidence" value="ECO:0007669"/>
    <property type="project" value="UniProtKB-SubCell"/>
</dbReference>
<feature type="domain" description="MADS-box" evidence="7">
    <location>
        <begin position="174"/>
        <end position="202"/>
    </location>
</feature>
<keyword evidence="9" id="KW-1185">Reference proteome</keyword>
<dbReference type="Proteomes" id="UP000298327">
    <property type="component" value="Unassembled WGS sequence"/>
</dbReference>
<evidence type="ECO:0000259" key="7">
    <source>
        <dbReference type="PROSITE" id="PS50066"/>
    </source>
</evidence>
<proteinExistence type="predicted"/>
<evidence type="ECO:0000256" key="2">
    <source>
        <dbReference type="ARBA" id="ARBA00023015"/>
    </source>
</evidence>
<evidence type="ECO:0000256" key="5">
    <source>
        <dbReference type="ARBA" id="ARBA00023242"/>
    </source>
</evidence>
<dbReference type="SUPFAM" id="SSF55455">
    <property type="entry name" value="SRF-like"/>
    <property type="match status" value="1"/>
</dbReference>
<sequence length="484" mass="52573">MSGNCTNEDDVLRMSARAGRERVQVEDATKTSRGSRRNTEELDERDESGSNESRLRRRRETGTGSVFERLRLLMWTVCGAVRESDADRLALPAFKSPLDSPFPTSHPILPPLSLRSFTRTSTARPRIFAPAPLARDGTEKDRDPAHNGRCPNAKTFLHGKNSCADLEISLPLRQRKTGLFKKAYELGVLCSVDVAVIIFERRHGHPDKLYQYCSSDIGSMVQRHLRFDGERDTRGPHDFSGNADTSRADDAGDDDDDPDADDMPSTTRPRSGSKAKVKTEGGKMVSVKTSSSAELSALPTTTSTSPTLPVSSDRHTGTATSASRTQLSHWSSSGNPNKRTRLAPAGEDLPSAPSPAFSPYRYDSEPHHSLSHTSYPQLHGQSHQHTPSYHTPYFHGAPPSLAAAPPSGFLHASASFPPGGSSSSHSHAPTLRSAGFSSPVSQMYPPSTHRSTQQPPPRISQPTSQSSQQSHSHPTSPDDIFAGV</sequence>
<feature type="compositionally biased region" description="Polar residues" evidence="6">
    <location>
        <begin position="317"/>
        <end position="337"/>
    </location>
</feature>
<evidence type="ECO:0000256" key="3">
    <source>
        <dbReference type="ARBA" id="ARBA00023125"/>
    </source>
</evidence>
<feature type="compositionally biased region" description="Low complexity" evidence="6">
    <location>
        <begin position="460"/>
        <end position="477"/>
    </location>
</feature>
<comment type="caution">
    <text evidence="8">The sequence shown here is derived from an EMBL/GenBank/DDBJ whole genome shotgun (WGS) entry which is preliminary data.</text>
</comment>
<organism evidence="8 9">
    <name type="scientific">Dentipellis fragilis</name>
    <dbReference type="NCBI Taxonomy" id="205917"/>
    <lineage>
        <taxon>Eukaryota</taxon>
        <taxon>Fungi</taxon>
        <taxon>Dikarya</taxon>
        <taxon>Basidiomycota</taxon>
        <taxon>Agaricomycotina</taxon>
        <taxon>Agaricomycetes</taxon>
        <taxon>Russulales</taxon>
        <taxon>Hericiaceae</taxon>
        <taxon>Dentipellis</taxon>
    </lineage>
</organism>
<dbReference type="GO" id="GO:0045944">
    <property type="term" value="P:positive regulation of transcription by RNA polymerase II"/>
    <property type="evidence" value="ECO:0007669"/>
    <property type="project" value="UniProtKB-ARBA"/>
</dbReference>
<dbReference type="PRINTS" id="PR00404">
    <property type="entry name" value="MADSDOMAIN"/>
</dbReference>
<accession>A0A4Y9XKJ8</accession>
<dbReference type="PANTHER" id="PTHR48019">
    <property type="entry name" value="SERUM RESPONSE FACTOR HOMOLOG"/>
    <property type="match status" value="1"/>
</dbReference>
<feature type="compositionally biased region" description="Polar residues" evidence="6">
    <location>
        <begin position="371"/>
        <end position="389"/>
    </location>
</feature>
<protein>
    <recommendedName>
        <fullName evidence="7">MADS-box domain-containing protein</fullName>
    </recommendedName>
</protein>
<dbReference type="AlphaFoldDB" id="A0A4Y9XKJ8"/>
<feature type="compositionally biased region" description="Basic and acidic residues" evidence="6">
    <location>
        <begin position="18"/>
        <end position="30"/>
    </location>
</feature>
<dbReference type="EMBL" id="SEOQ01001801">
    <property type="protein sequence ID" value="TFY50516.1"/>
    <property type="molecule type" value="Genomic_DNA"/>
</dbReference>
<dbReference type="InterPro" id="IPR036879">
    <property type="entry name" value="TF_MADSbox_sf"/>
</dbReference>